<reference evidence="6" key="1">
    <citation type="submission" date="2023-05" db="EMBL/GenBank/DDBJ databases">
        <title>Anaerotaeda fermentans gen. nov., sp. nov., a novel anaerobic planctomycete of the new family within the order Sedimentisphaerales isolated from Taman Peninsula, Russia.</title>
        <authorList>
            <person name="Khomyakova M.A."/>
            <person name="Merkel A.Y."/>
            <person name="Slobodkin A.I."/>
        </authorList>
    </citation>
    <scope>NUCLEOTIDE SEQUENCE</scope>
    <source>
        <strain evidence="6">M17dextr</strain>
    </source>
</reference>
<evidence type="ECO:0000259" key="5">
    <source>
        <dbReference type="PROSITE" id="PS50893"/>
    </source>
</evidence>
<keyword evidence="7" id="KW-1185">Reference proteome</keyword>
<dbReference type="GO" id="GO:0022857">
    <property type="term" value="F:transmembrane transporter activity"/>
    <property type="evidence" value="ECO:0007669"/>
    <property type="project" value="UniProtKB-ARBA"/>
</dbReference>
<dbReference type="InterPro" id="IPR027417">
    <property type="entry name" value="P-loop_NTPase"/>
</dbReference>
<dbReference type="PANTHER" id="PTHR24220">
    <property type="entry name" value="IMPORT ATP-BINDING PROTEIN"/>
    <property type="match status" value="1"/>
</dbReference>
<protein>
    <submittedName>
        <fullName evidence="6">ABC transporter ATP-binding protein</fullName>
    </submittedName>
</protein>
<dbReference type="PROSITE" id="PS50893">
    <property type="entry name" value="ABC_TRANSPORTER_2"/>
    <property type="match status" value="1"/>
</dbReference>
<dbReference type="InterPro" id="IPR003593">
    <property type="entry name" value="AAA+_ATPase"/>
</dbReference>
<dbReference type="SMART" id="SM00382">
    <property type="entry name" value="AAA"/>
    <property type="match status" value="1"/>
</dbReference>
<comment type="caution">
    <text evidence="6">The sequence shown here is derived from an EMBL/GenBank/DDBJ whole genome shotgun (WGS) entry which is preliminary data.</text>
</comment>
<dbReference type="GO" id="GO:0005524">
    <property type="term" value="F:ATP binding"/>
    <property type="evidence" value="ECO:0007669"/>
    <property type="project" value="UniProtKB-KW"/>
</dbReference>
<dbReference type="Pfam" id="PF00005">
    <property type="entry name" value="ABC_tran"/>
    <property type="match status" value="1"/>
</dbReference>
<sequence length="229" mass="24584">MVELVDVTKEYGQSDPMTAVHVLKGIRLKIDRGRAVVIVGPSGSGKSTLLNIVGGLDHPTSGRVIFDGRDLAGLADHELAQIRSREIGFVFQLHHLLPQCTVLENVLIPTLAGNDGTAPKALRQRAESLLDRVGLKDRMGHRPGELSGGQRQRVAVARALINQPKLLLADEPTGSLDEATSEDVAGLLVQLNRDEGVTLIAVTHSQKLASRIGDVMELRGGLLTDRGRP</sequence>
<keyword evidence="2" id="KW-0547">Nucleotide-binding</keyword>
<dbReference type="Gene3D" id="3.40.50.300">
    <property type="entry name" value="P-loop containing nucleotide triphosphate hydrolases"/>
    <property type="match status" value="1"/>
</dbReference>
<gene>
    <name evidence="6" type="ORF">QJ522_00315</name>
</gene>
<evidence type="ECO:0000256" key="1">
    <source>
        <dbReference type="ARBA" id="ARBA00022448"/>
    </source>
</evidence>
<keyword evidence="1" id="KW-0813">Transport</keyword>
<proteinExistence type="inferred from homology"/>
<dbReference type="SUPFAM" id="SSF52540">
    <property type="entry name" value="P-loop containing nucleoside triphosphate hydrolases"/>
    <property type="match status" value="1"/>
</dbReference>
<evidence type="ECO:0000313" key="6">
    <source>
        <dbReference type="EMBL" id="MDI6447470.1"/>
    </source>
</evidence>
<evidence type="ECO:0000256" key="4">
    <source>
        <dbReference type="ARBA" id="ARBA00038388"/>
    </source>
</evidence>
<dbReference type="PANTHER" id="PTHR24220:SF86">
    <property type="entry name" value="ABC TRANSPORTER ABCH.1"/>
    <property type="match status" value="1"/>
</dbReference>
<dbReference type="CDD" id="cd03255">
    <property type="entry name" value="ABC_MJ0796_LolCDE_FtsE"/>
    <property type="match status" value="1"/>
</dbReference>
<name>A0AAW6TS93_9BACT</name>
<feature type="domain" description="ABC transporter" evidence="5">
    <location>
        <begin position="2"/>
        <end position="229"/>
    </location>
</feature>
<dbReference type="InterPro" id="IPR017871">
    <property type="entry name" value="ABC_transporter-like_CS"/>
</dbReference>
<dbReference type="InterPro" id="IPR017911">
    <property type="entry name" value="MacB-like_ATP-bd"/>
</dbReference>
<evidence type="ECO:0000256" key="3">
    <source>
        <dbReference type="ARBA" id="ARBA00022840"/>
    </source>
</evidence>
<dbReference type="InterPro" id="IPR015854">
    <property type="entry name" value="ABC_transpr_LolD-like"/>
</dbReference>
<comment type="similarity">
    <text evidence="4">Belongs to the ABC transporter superfamily. Macrolide exporter (TC 3.A.1.122) family.</text>
</comment>
<dbReference type="RefSeq" id="WP_349242880.1">
    <property type="nucleotide sequence ID" value="NZ_JASCXX010000001.1"/>
</dbReference>
<dbReference type="FunFam" id="3.40.50.300:FF:000032">
    <property type="entry name" value="Export ABC transporter ATP-binding protein"/>
    <property type="match status" value="1"/>
</dbReference>
<dbReference type="AlphaFoldDB" id="A0AAW6TS93"/>
<organism evidence="6 7">
    <name type="scientific">Anaerobaca lacustris</name>
    <dbReference type="NCBI Taxonomy" id="3044600"/>
    <lineage>
        <taxon>Bacteria</taxon>
        <taxon>Pseudomonadati</taxon>
        <taxon>Planctomycetota</taxon>
        <taxon>Phycisphaerae</taxon>
        <taxon>Sedimentisphaerales</taxon>
        <taxon>Anaerobacaceae</taxon>
        <taxon>Anaerobaca</taxon>
    </lineage>
</organism>
<dbReference type="GO" id="GO:0005886">
    <property type="term" value="C:plasma membrane"/>
    <property type="evidence" value="ECO:0007669"/>
    <property type="project" value="TreeGrafter"/>
</dbReference>
<accession>A0AAW6TS93</accession>
<dbReference type="GO" id="GO:0016887">
    <property type="term" value="F:ATP hydrolysis activity"/>
    <property type="evidence" value="ECO:0007669"/>
    <property type="project" value="InterPro"/>
</dbReference>
<dbReference type="InterPro" id="IPR003439">
    <property type="entry name" value="ABC_transporter-like_ATP-bd"/>
</dbReference>
<evidence type="ECO:0000256" key="2">
    <source>
        <dbReference type="ARBA" id="ARBA00022741"/>
    </source>
</evidence>
<keyword evidence="3 6" id="KW-0067">ATP-binding</keyword>
<dbReference type="GO" id="GO:0098796">
    <property type="term" value="C:membrane protein complex"/>
    <property type="evidence" value="ECO:0007669"/>
    <property type="project" value="UniProtKB-ARBA"/>
</dbReference>
<dbReference type="PROSITE" id="PS00211">
    <property type="entry name" value="ABC_TRANSPORTER_1"/>
    <property type="match status" value="1"/>
</dbReference>
<evidence type="ECO:0000313" key="7">
    <source>
        <dbReference type="Proteomes" id="UP001431776"/>
    </source>
</evidence>
<dbReference type="Proteomes" id="UP001431776">
    <property type="component" value="Unassembled WGS sequence"/>
</dbReference>
<dbReference type="EMBL" id="JASCXX010000001">
    <property type="protein sequence ID" value="MDI6447470.1"/>
    <property type="molecule type" value="Genomic_DNA"/>
</dbReference>